<dbReference type="EMBL" id="LPWE01000013">
    <property type="protein sequence ID" value="ODR93797.1"/>
    <property type="molecule type" value="Genomic_DNA"/>
</dbReference>
<keyword evidence="1" id="KW-0808">Transferase</keyword>
<evidence type="ECO:0000313" key="5">
    <source>
        <dbReference type="Proteomes" id="UP000094172"/>
    </source>
</evidence>
<feature type="domain" description="N-acetyltransferase" evidence="3">
    <location>
        <begin position="1"/>
        <end position="130"/>
    </location>
</feature>
<dbReference type="Proteomes" id="UP000094172">
    <property type="component" value="Unassembled WGS sequence"/>
</dbReference>
<dbReference type="STRING" id="1774970.AUC70_09120"/>
<dbReference type="GO" id="GO:0016747">
    <property type="term" value="F:acyltransferase activity, transferring groups other than amino-acyl groups"/>
    <property type="evidence" value="ECO:0007669"/>
    <property type="project" value="InterPro"/>
</dbReference>
<evidence type="ECO:0000259" key="3">
    <source>
        <dbReference type="PROSITE" id="PS51186"/>
    </source>
</evidence>
<evidence type="ECO:0000313" key="4">
    <source>
        <dbReference type="EMBL" id="ODR93797.1"/>
    </source>
</evidence>
<dbReference type="PROSITE" id="PS51186">
    <property type="entry name" value="GNAT"/>
    <property type="match status" value="1"/>
</dbReference>
<accession>A0A1E3VJV0</accession>
<proteinExistence type="predicted"/>
<name>A0A1E3VJV0_9HYPH</name>
<dbReference type="InterPro" id="IPR050680">
    <property type="entry name" value="YpeA/RimI_acetyltransf"/>
</dbReference>
<dbReference type="InterPro" id="IPR016181">
    <property type="entry name" value="Acyl_CoA_acyltransferase"/>
</dbReference>
<dbReference type="SUPFAM" id="SSF55729">
    <property type="entry name" value="Acyl-CoA N-acyltransferases (Nat)"/>
    <property type="match status" value="1"/>
</dbReference>
<sequence length="130" mass="14027">MAPWSTLAIPEDGLSRFLAGGDEGTRQYAITVDGATAGVVCTRFPWLKGPYVELLAVLPGHQGHGLGTKALTFVEAEAKRAGARNVWVCASEFNGLARRFYERRGFVEVGTLPDLVTDGFAEVLFRKALA</sequence>
<dbReference type="Pfam" id="PF00583">
    <property type="entry name" value="Acetyltransf_1"/>
    <property type="match status" value="1"/>
</dbReference>
<protein>
    <recommendedName>
        <fullName evidence="3">N-acetyltransferase domain-containing protein</fullName>
    </recommendedName>
</protein>
<dbReference type="AlphaFoldDB" id="A0A1E3VJV0"/>
<keyword evidence="5" id="KW-1185">Reference proteome</keyword>
<comment type="caution">
    <text evidence="4">The sequence shown here is derived from an EMBL/GenBank/DDBJ whole genome shotgun (WGS) entry which is preliminary data.</text>
</comment>
<reference evidence="4 5" key="1">
    <citation type="journal article" date="2016" name="Environ. Microbiol.">
        <title>New Methyloceanibacter diversity from North Sea sediments includes methanotroph containing solely the soluble methane monooxygenase.</title>
        <authorList>
            <person name="Vekeman B."/>
            <person name="Kerckhof F.M."/>
            <person name="Cremers G."/>
            <person name="de Vos P."/>
            <person name="Vandamme P."/>
            <person name="Boon N."/>
            <person name="Op den Camp H.J."/>
            <person name="Heylen K."/>
        </authorList>
    </citation>
    <scope>NUCLEOTIDE SEQUENCE [LARGE SCALE GENOMIC DNA]</scope>
    <source>
        <strain evidence="4 5">R-67176</strain>
    </source>
</reference>
<dbReference type="PANTHER" id="PTHR43420">
    <property type="entry name" value="ACETYLTRANSFERASE"/>
    <property type="match status" value="1"/>
</dbReference>
<evidence type="ECO:0000256" key="2">
    <source>
        <dbReference type="ARBA" id="ARBA00023315"/>
    </source>
</evidence>
<dbReference type="Gene3D" id="3.40.630.30">
    <property type="match status" value="1"/>
</dbReference>
<dbReference type="InterPro" id="IPR000182">
    <property type="entry name" value="GNAT_dom"/>
</dbReference>
<keyword evidence="2" id="KW-0012">Acyltransferase</keyword>
<gene>
    <name evidence="4" type="ORF">AUC70_09120</name>
</gene>
<dbReference type="PANTHER" id="PTHR43420:SF47">
    <property type="entry name" value="N-ACETYLTRANSFERASE DOMAIN-CONTAINING PROTEIN"/>
    <property type="match status" value="1"/>
</dbReference>
<organism evidence="4 5">
    <name type="scientific">Methyloceanibacter stevinii</name>
    <dbReference type="NCBI Taxonomy" id="1774970"/>
    <lineage>
        <taxon>Bacteria</taxon>
        <taxon>Pseudomonadati</taxon>
        <taxon>Pseudomonadota</taxon>
        <taxon>Alphaproteobacteria</taxon>
        <taxon>Hyphomicrobiales</taxon>
        <taxon>Hyphomicrobiaceae</taxon>
        <taxon>Methyloceanibacter</taxon>
    </lineage>
</organism>
<evidence type="ECO:0000256" key="1">
    <source>
        <dbReference type="ARBA" id="ARBA00022679"/>
    </source>
</evidence>
<dbReference type="CDD" id="cd04301">
    <property type="entry name" value="NAT_SF"/>
    <property type="match status" value="1"/>
</dbReference>